<evidence type="ECO:0000256" key="11">
    <source>
        <dbReference type="ARBA" id="ARBA00023246"/>
    </source>
</evidence>
<comment type="caution">
    <text evidence="21">The sequence shown here is derived from an EMBL/GenBank/DDBJ whole genome shotgun (WGS) entry which is preliminary data.</text>
</comment>
<evidence type="ECO:0000256" key="16">
    <source>
        <dbReference type="ARBA" id="ARBA00065283"/>
    </source>
</evidence>
<feature type="chain" id="PRO_5041957238" description="Transforming growth factor beta-2 proprotein" evidence="19">
    <location>
        <begin position="21"/>
        <end position="484"/>
    </location>
</feature>
<dbReference type="SMART" id="SM00204">
    <property type="entry name" value="TGFB"/>
    <property type="match status" value="1"/>
</dbReference>
<protein>
    <recommendedName>
        <fullName evidence="3">Transforming growth factor beta-2 proprotein</fullName>
    </recommendedName>
</protein>
<dbReference type="InterPro" id="IPR001839">
    <property type="entry name" value="TGF-b_C"/>
</dbReference>
<keyword evidence="6" id="KW-0165">Cleavage on pair of basic residues</keyword>
<proteinExistence type="inferred from homology"/>
<evidence type="ECO:0000256" key="6">
    <source>
        <dbReference type="ARBA" id="ARBA00022685"/>
    </source>
</evidence>
<dbReference type="InterPro" id="IPR017948">
    <property type="entry name" value="TGFb_CS"/>
</dbReference>
<comment type="function">
    <text evidence="13">Multifunctional protein that regulates various processes such as angiogenesis and heart development. Activation into mature form follows different steps: following cleavage of the proprotein in the Golgi apparatus, Latency-associated peptide (LAP) and Transforming growth factor beta-2 (TGF-beta-2) chains remain non-covalently linked rendering TGF-beta-2 inactive during storage in extracellular matrix. At the same time, LAP chain interacts with 'milieu molecules', such as LTBP1 and LRRC32/GARP, that control activation of TGF-beta-2 and maintain it in a latent state during storage in extracellular milieus. Once activated following release of LAP, TGF-beta-2 acts by binding to TGF-beta receptors (TGFBR1 and TGFBR2), which transduce signal.</text>
</comment>
<comment type="similarity">
    <text evidence="2 18">Belongs to the TGF-beta family.</text>
</comment>
<evidence type="ECO:0000256" key="7">
    <source>
        <dbReference type="ARBA" id="ARBA00022729"/>
    </source>
</evidence>
<feature type="disulfide bond" evidence="17">
    <location>
        <begin position="402"/>
        <end position="483"/>
    </location>
</feature>
<keyword evidence="8 18" id="KW-0339">Growth factor</keyword>
<evidence type="ECO:0000256" key="15">
    <source>
        <dbReference type="ARBA" id="ARBA00057824"/>
    </source>
</evidence>
<feature type="disulfide bond" evidence="17">
    <location>
        <begin position="398"/>
        <end position="481"/>
    </location>
</feature>
<evidence type="ECO:0000256" key="17">
    <source>
        <dbReference type="PIRSR" id="PIRSR001787-1"/>
    </source>
</evidence>
<dbReference type="InterPro" id="IPR016319">
    <property type="entry name" value="TGF-beta"/>
</dbReference>
<dbReference type="Gene3D" id="2.10.90.10">
    <property type="entry name" value="Cystine-knot cytokines"/>
    <property type="match status" value="1"/>
</dbReference>
<dbReference type="PIRSF" id="PIRSF001787">
    <property type="entry name" value="TGF-beta"/>
    <property type="match status" value="1"/>
</dbReference>
<feature type="disulfide bond" evidence="17">
    <location>
        <begin position="361"/>
        <end position="370"/>
    </location>
</feature>
<sequence length="484" mass="55835">MNLFVVSFLLSLDLVAVALGLSTCSTLDMDQFMKKRIEAIRGQILSKLKLSKPPEEFPEPEDVSRDIIAIYNSTRDLLQEKANERAATCERQRSEEEYYAKEVHKIDMQPFYPSERVRDALGQGRRVEYSRRLIKSNVRVGGVCKRICQRSPHYYLSLSDVIPPTYYNPYFRRLRFDVSSMEKNASNLVKAELRIFRLQNPKARVSEQRVELYQILGHKDLTSPTQRYIDSKVVRTRTEGEWLSFDVTEAVSEWLLHRGKGKKQAIMYLCERVCVCVCVYRNNGFKISLHCPCCTFVPSNNYIIPNKSEELEARFAGIDDSFIRRHSGQSPHLLLMLLPSYRLESQHKSHRQKRALDAAFCSRNVQDNCCLRSLYIDFKKDLGWRWIHEPKGYNANFCAGACPYLWSADTQHTKSHVSSRWINNAICCVLFQVLGLYNTINPEASASPCCVSQDLEPLTILYFIGKTPKIEQLSNMIVKSCKCS</sequence>
<evidence type="ECO:0000256" key="19">
    <source>
        <dbReference type="SAM" id="SignalP"/>
    </source>
</evidence>
<keyword evidence="4" id="KW-0964">Secreted</keyword>
<evidence type="ECO:0000256" key="5">
    <source>
        <dbReference type="ARBA" id="ARBA00022530"/>
    </source>
</evidence>
<feature type="domain" description="TGF-beta family profile" evidence="20">
    <location>
        <begin position="351"/>
        <end position="484"/>
    </location>
</feature>
<accession>A0AAD5F7Z4</accession>
<dbReference type="GO" id="GO:0051781">
    <property type="term" value="P:positive regulation of cell division"/>
    <property type="evidence" value="ECO:0007669"/>
    <property type="project" value="UniProtKB-KW"/>
</dbReference>
<evidence type="ECO:0000256" key="2">
    <source>
        <dbReference type="ARBA" id="ARBA00006656"/>
    </source>
</evidence>
<dbReference type="FunFam" id="2.10.90.10:FF:000004">
    <property type="entry name" value="Transforming growth factor beta"/>
    <property type="match status" value="1"/>
</dbReference>
<dbReference type="InterPro" id="IPR001111">
    <property type="entry name" value="TGF-b_propeptide"/>
</dbReference>
<dbReference type="GO" id="GO:0005125">
    <property type="term" value="F:cytokine activity"/>
    <property type="evidence" value="ECO:0007669"/>
    <property type="project" value="TreeGrafter"/>
</dbReference>
<feature type="signal peptide" evidence="19">
    <location>
        <begin position="1"/>
        <end position="20"/>
    </location>
</feature>
<evidence type="ECO:0000256" key="9">
    <source>
        <dbReference type="ARBA" id="ARBA00023157"/>
    </source>
</evidence>
<dbReference type="PROSITE" id="PS51362">
    <property type="entry name" value="TGF_BETA_2"/>
    <property type="match status" value="1"/>
</dbReference>
<evidence type="ECO:0000256" key="3">
    <source>
        <dbReference type="ARBA" id="ARBA00018531"/>
    </source>
</evidence>
<dbReference type="PANTHER" id="PTHR11848:SF141">
    <property type="entry name" value="TRANSFORMING GROWTH FACTOR BETA-2 PROPROTEIN"/>
    <property type="match status" value="1"/>
</dbReference>
<dbReference type="GO" id="GO:0042127">
    <property type="term" value="P:regulation of cell population proliferation"/>
    <property type="evidence" value="ECO:0007669"/>
    <property type="project" value="TreeGrafter"/>
</dbReference>
<feature type="disulfide bond" evidence="17">
    <location>
        <begin position="369"/>
        <end position="450"/>
    </location>
</feature>
<dbReference type="Pfam" id="PF00019">
    <property type="entry name" value="TGF_beta"/>
    <property type="match status" value="1"/>
</dbReference>
<keyword evidence="9 17" id="KW-1015">Disulfide bond</keyword>
<evidence type="ECO:0000256" key="10">
    <source>
        <dbReference type="ARBA" id="ARBA00023180"/>
    </source>
</evidence>
<dbReference type="CDD" id="cd19385">
    <property type="entry name" value="TGF_beta_TGFB2"/>
    <property type="match status" value="1"/>
</dbReference>
<evidence type="ECO:0000313" key="21">
    <source>
        <dbReference type="EMBL" id="KAI5606626.1"/>
    </source>
</evidence>
<dbReference type="InterPro" id="IPR015615">
    <property type="entry name" value="TGF-beta-rel"/>
</dbReference>
<evidence type="ECO:0000256" key="4">
    <source>
        <dbReference type="ARBA" id="ARBA00022525"/>
    </source>
</evidence>
<evidence type="ECO:0000256" key="12">
    <source>
        <dbReference type="ARBA" id="ARBA00034081"/>
    </source>
</evidence>
<dbReference type="PANTHER" id="PTHR11848">
    <property type="entry name" value="TGF-BETA FAMILY"/>
    <property type="match status" value="1"/>
</dbReference>
<evidence type="ECO:0000256" key="13">
    <source>
        <dbReference type="ARBA" id="ARBA00045470"/>
    </source>
</evidence>
<dbReference type="InterPro" id="IPR003940">
    <property type="entry name" value="TGFb2"/>
</dbReference>
<evidence type="ECO:0000256" key="14">
    <source>
        <dbReference type="ARBA" id="ARBA00045656"/>
    </source>
</evidence>
<dbReference type="GO" id="GO:0005160">
    <property type="term" value="F:transforming growth factor beta receptor binding"/>
    <property type="evidence" value="ECO:0007669"/>
    <property type="project" value="InterPro"/>
</dbReference>
<feature type="non-terminal residue" evidence="21">
    <location>
        <position position="1"/>
    </location>
</feature>
<keyword evidence="10" id="KW-0325">Glycoprotein</keyword>
<dbReference type="InterPro" id="IPR029034">
    <property type="entry name" value="Cystine-knot_cytokine"/>
</dbReference>
<evidence type="ECO:0000256" key="1">
    <source>
        <dbReference type="ARBA" id="ARBA00004498"/>
    </source>
</evidence>
<dbReference type="PRINTS" id="PR01425">
    <property type="entry name" value="TGFBETA2"/>
</dbReference>
<dbReference type="PROSITE" id="PS00250">
    <property type="entry name" value="TGF_BETA_1"/>
    <property type="match status" value="1"/>
</dbReference>
<comment type="subunit">
    <text evidence="16">Latency-associated peptide: Homodimer; disulfide-linked. Latency-associated peptide: Interacts with Transforming growth factor beta-1 (TGF-beta-1) chain; interaction is non-covalent and maintains (TGF-beta-1) in a latent state; each Latency-associated peptide (LAP) monomer interacts with TGF-beta-1 in the other monomer. Transforming growth factor beta-1: Homodimer; disulfide-linked. Transforming growth factor beta-1: Interacts with TGF-beta receptors (tgfbr1 and tgfbr2), leading to signal transduction. Interacts with EFEMP2.</text>
</comment>
<keyword evidence="5" id="KW-0272">Extracellular matrix</keyword>
<feature type="disulfide bond" description="Interchain" evidence="17">
    <location>
        <position position="449"/>
    </location>
</feature>
<dbReference type="SUPFAM" id="SSF57501">
    <property type="entry name" value="Cystine-knot cytokines"/>
    <property type="match status" value="1"/>
</dbReference>
<dbReference type="GO" id="GO:0008083">
    <property type="term" value="F:growth factor activity"/>
    <property type="evidence" value="ECO:0007669"/>
    <property type="project" value="UniProtKB-KW"/>
</dbReference>
<name>A0AAD5F7Z4_SILAS</name>
<dbReference type="GO" id="GO:0009653">
    <property type="term" value="P:anatomical structure morphogenesis"/>
    <property type="evidence" value="ECO:0007669"/>
    <property type="project" value="UniProtKB-ARBA"/>
</dbReference>
<evidence type="ECO:0000256" key="8">
    <source>
        <dbReference type="ARBA" id="ARBA00023030"/>
    </source>
</evidence>
<comment type="subcellular location">
    <subcellularLocation>
        <location evidence="1">Secreted</location>
        <location evidence="1">Extracellular space</location>
        <location evidence="1">Extracellular matrix</location>
    </subcellularLocation>
</comment>
<comment type="function">
    <text evidence="14">Required to maintain the Transforming growth factor beta-2 (TGF-beta-2) chain in a latent state during storage in extracellular matrix. Associates non-covalently with TGF-beta-2 and regulates its activation via interaction with 'milieu molecules', such as LTBP1 and LRRC32/GARP, that control activation of TGF-beta-2.</text>
</comment>
<evidence type="ECO:0000313" key="22">
    <source>
        <dbReference type="Proteomes" id="UP001205998"/>
    </source>
</evidence>
<dbReference type="PRINTS" id="PR01423">
    <property type="entry name" value="TGFBETA"/>
</dbReference>
<evidence type="ECO:0000259" key="20">
    <source>
        <dbReference type="PROSITE" id="PS51362"/>
    </source>
</evidence>
<dbReference type="GO" id="GO:0005615">
    <property type="term" value="C:extracellular space"/>
    <property type="evidence" value="ECO:0007669"/>
    <property type="project" value="InterPro"/>
</dbReference>
<gene>
    <name evidence="21" type="ORF">C0J50_2125</name>
</gene>
<comment type="function">
    <text evidence="15">Required to maintain the Transforming growth factor beta-1 (TGF-beta-1) chain in a latent state during storage in extracellular matrix. Associates non-covalently with TGF-beta-1 and regulates its activation via interaction with 'milieu molecules', such as LTBP1, LRRC32/GARP and LRRC33/NRROS, that control activation of TGF-beta-1. Interaction with integrins (ITGAV:ITGB6 or ITGAV:ITGB8) results in distortion of the Latency-associated peptide chain and subsequent release of the active TGF-beta-1.</text>
</comment>
<dbReference type="Pfam" id="PF00688">
    <property type="entry name" value="TGFb_propeptide"/>
    <property type="match status" value="1"/>
</dbReference>
<keyword evidence="11" id="KW-0497">Mitogen</keyword>
<keyword evidence="7 19" id="KW-0732">Signal</keyword>
<keyword evidence="22" id="KW-1185">Reference proteome</keyword>
<comment type="function">
    <text evidence="12">Precursor of the Latency-associated peptide (LAP) and Transforming growth factor beta-2 (TGF-beta-2) chains, which constitute the regulatory and active subunit of TGF-beta-2, respectively.</text>
</comment>
<dbReference type="EMBL" id="MU598598">
    <property type="protein sequence ID" value="KAI5606626.1"/>
    <property type="molecule type" value="Genomic_DNA"/>
</dbReference>
<organism evidence="21 22">
    <name type="scientific">Silurus asotus</name>
    <name type="common">Amur catfish</name>
    <name type="synonym">Parasilurus asotus</name>
    <dbReference type="NCBI Taxonomy" id="30991"/>
    <lineage>
        <taxon>Eukaryota</taxon>
        <taxon>Metazoa</taxon>
        <taxon>Chordata</taxon>
        <taxon>Craniata</taxon>
        <taxon>Vertebrata</taxon>
        <taxon>Euteleostomi</taxon>
        <taxon>Actinopterygii</taxon>
        <taxon>Neopterygii</taxon>
        <taxon>Teleostei</taxon>
        <taxon>Ostariophysi</taxon>
        <taxon>Siluriformes</taxon>
        <taxon>Siluridae</taxon>
        <taxon>Silurus</taxon>
    </lineage>
</organism>
<dbReference type="Proteomes" id="UP001205998">
    <property type="component" value="Unassembled WGS sequence"/>
</dbReference>
<evidence type="ECO:0000256" key="18">
    <source>
        <dbReference type="RuleBase" id="RU000354"/>
    </source>
</evidence>
<reference evidence="21" key="1">
    <citation type="submission" date="2018-07" db="EMBL/GenBank/DDBJ databases">
        <title>Comparative genomics of catfishes provides insights into carnivory and benthic adaptation.</title>
        <authorList>
            <person name="Zhang Y."/>
            <person name="Wang D."/>
            <person name="Peng Z."/>
            <person name="Zheng S."/>
            <person name="Shao F."/>
            <person name="Tao W."/>
        </authorList>
    </citation>
    <scope>NUCLEOTIDE SEQUENCE</scope>
    <source>
        <strain evidence="21">Chongqing</strain>
    </source>
</reference>
<dbReference type="Gene3D" id="2.60.120.970">
    <property type="match status" value="3"/>
</dbReference>
<dbReference type="AlphaFoldDB" id="A0AAD5F7Z4"/>
<dbReference type="GO" id="GO:0009888">
    <property type="term" value="P:tissue development"/>
    <property type="evidence" value="ECO:0007669"/>
    <property type="project" value="UniProtKB-ARBA"/>
</dbReference>
<dbReference type="GO" id="GO:0007179">
    <property type="term" value="P:transforming growth factor beta receptor signaling pathway"/>
    <property type="evidence" value="ECO:0007669"/>
    <property type="project" value="TreeGrafter"/>
</dbReference>